<feature type="region of interest" description="Disordered" evidence="1">
    <location>
        <begin position="792"/>
        <end position="819"/>
    </location>
</feature>
<dbReference type="InterPro" id="IPR004179">
    <property type="entry name" value="Sec63-dom"/>
</dbReference>
<feature type="compositionally biased region" description="Low complexity" evidence="1">
    <location>
        <begin position="955"/>
        <end position="968"/>
    </location>
</feature>
<dbReference type="InterPro" id="IPR052247">
    <property type="entry name" value="Meiotic_Crossover_Helicase"/>
</dbReference>
<organism evidence="3 4">
    <name type="scientific">Frankliniella occidentalis</name>
    <name type="common">Western flower thrips</name>
    <name type="synonym">Euthrips occidentalis</name>
    <dbReference type="NCBI Taxonomy" id="133901"/>
    <lineage>
        <taxon>Eukaryota</taxon>
        <taxon>Metazoa</taxon>
        <taxon>Ecdysozoa</taxon>
        <taxon>Arthropoda</taxon>
        <taxon>Hexapoda</taxon>
        <taxon>Insecta</taxon>
        <taxon>Pterygota</taxon>
        <taxon>Neoptera</taxon>
        <taxon>Paraneoptera</taxon>
        <taxon>Thysanoptera</taxon>
        <taxon>Terebrantia</taxon>
        <taxon>Thripoidea</taxon>
        <taxon>Thripidae</taxon>
        <taxon>Frankliniella</taxon>
    </lineage>
</organism>
<dbReference type="Pfam" id="PF02889">
    <property type="entry name" value="Sec63"/>
    <property type="match status" value="1"/>
</dbReference>
<dbReference type="KEGG" id="foc:113208417"/>
<dbReference type="Gene3D" id="1.10.3380.10">
    <property type="entry name" value="Sec63 N-terminal domain-like domain"/>
    <property type="match status" value="1"/>
</dbReference>
<feature type="domain" description="SEC63" evidence="2">
    <location>
        <begin position="24"/>
        <end position="331"/>
    </location>
</feature>
<reference evidence="4" key="1">
    <citation type="submission" date="2025-08" db="UniProtKB">
        <authorList>
            <consortium name="RefSeq"/>
        </authorList>
    </citation>
    <scope>IDENTIFICATION</scope>
    <source>
        <tissue evidence="4">Whole organism</tissue>
    </source>
</reference>
<dbReference type="OrthoDB" id="5575at2759"/>
<feature type="region of interest" description="Disordered" evidence="1">
    <location>
        <begin position="1388"/>
        <end position="1448"/>
    </location>
</feature>
<feature type="region of interest" description="Disordered" evidence="1">
    <location>
        <begin position="1243"/>
        <end position="1278"/>
    </location>
</feature>
<feature type="region of interest" description="Disordered" evidence="1">
    <location>
        <begin position="1554"/>
        <end position="1625"/>
    </location>
</feature>
<accession>A0A9C6XD18</accession>
<feature type="compositionally biased region" description="Low complexity" evidence="1">
    <location>
        <begin position="420"/>
        <end position="429"/>
    </location>
</feature>
<feature type="compositionally biased region" description="Acidic residues" evidence="1">
    <location>
        <begin position="404"/>
        <end position="413"/>
    </location>
</feature>
<feature type="region of interest" description="Disordered" evidence="1">
    <location>
        <begin position="1488"/>
        <end position="1542"/>
    </location>
</feature>
<feature type="compositionally biased region" description="Polar residues" evidence="1">
    <location>
        <begin position="1079"/>
        <end position="1090"/>
    </location>
</feature>
<feature type="compositionally biased region" description="Low complexity" evidence="1">
    <location>
        <begin position="1424"/>
        <end position="1444"/>
    </location>
</feature>
<name>A0A9C6XD18_FRAOC</name>
<feature type="compositionally biased region" description="Acidic residues" evidence="1">
    <location>
        <begin position="1802"/>
        <end position="1815"/>
    </location>
</feature>
<feature type="compositionally biased region" description="Low complexity" evidence="1">
    <location>
        <begin position="1831"/>
        <end position="1846"/>
    </location>
</feature>
<dbReference type="GO" id="GO:0043138">
    <property type="term" value="F:3'-5' DNA helicase activity"/>
    <property type="evidence" value="ECO:0007669"/>
    <property type="project" value="UniProtKB-EC"/>
</dbReference>
<feature type="region of interest" description="Disordered" evidence="1">
    <location>
        <begin position="919"/>
        <end position="1108"/>
    </location>
</feature>
<dbReference type="SUPFAM" id="SSF158702">
    <property type="entry name" value="Sec63 N-terminal domain-like"/>
    <property type="match status" value="1"/>
</dbReference>
<feature type="compositionally biased region" description="Basic and acidic residues" evidence="1">
    <location>
        <begin position="792"/>
        <end position="804"/>
    </location>
</feature>
<dbReference type="GO" id="GO:0016787">
    <property type="term" value="F:hydrolase activity"/>
    <property type="evidence" value="ECO:0007669"/>
    <property type="project" value="UniProtKB-KW"/>
</dbReference>
<protein>
    <submittedName>
        <fullName evidence="4">Uncharacterized protein LOC113208417 isoform X1</fullName>
    </submittedName>
</protein>
<sequence>MVQVELNGLAKYKLVETNGMDIQDTPAGRLMARYYVAFQTMKSFMQVEGEETLSDLLVVLSRAAEFQDVQLRNDEKAALNKLNSRKDCAPGLRFPIKGRIKDRECKVNCLLQSLLGGLHIAEPGLQQEAGRVIRTAERLARCLCEVVQLSGRYVALLSAVLLHKCVRCQLWETSALAARQLPRIGPVLAGLLVAAGKTSLAAVAQSNPRDLERIVLRLPPFGNELRDAAAAVPQLVLTLERNRDGGEDVVVLQADIANLDAALNDPRHWVLVLAGDSDNNVIVYDRFPISKLFRGTYFTKIDLSTVSATTVKAHLISESWVGIDCEKSLTINEDSPPPFQEPAAKSLKKRSTFMDKIMKEAASRTSDTPSCRLTASETGGLTLSQRFERFKKTPNLRRLSSLAMDDDLDDPDDPPPGPSAPRATPAAGGVDEVIVIEDDDHDNNWDMPDVQVVPGSSVAASMEYSAIPHQPTIRNFFKPTSGLGSQKSAPPVCVDLEDSCEQPTPALSAWVHLEDSYSNLSQLAGKPAWVQKSAPARSVDHEGAWGPPTPAPSATSCVDLMDDSWDEDILQVTRAAETNVTTQRIVRWRPPTPPPGYVEMRPGCWDFNFDIGIDDLLDDLLQDDEHTADAKPEKFEVKEEPETLDFNEWCAQEDRNILGPETELLASDLVKGTGTLKTFELEHLGPDKWSDGNVIVDKKMESTPVQSSWPGANFTQSDKLPDSYLGYDKWPDADVEHTGNWSDEDLWTGHKLPDTDVKPSANWPQQIGTCPDQVSEHGDKLAGVKIEATEKLSDTNFEQGDKLPDTNVGYSDKLPDSNLDRDKLPGVNIGHIAKLPNSNLERDKCYNVNVEHADDRFDVDFGQGTKLPDANTGRTDELREANLRLDEYLPVTAGELLTSKPGDCGRDRLPFVEGEQVKEAAAPLETGPPREAPATEFETPRMDTNAMDQSVDLFSSPSDAAAAAPPVAEGAQTNADHSCAQQEALQGGVTSVANAAGDAIQRPDLHVEERERGDTSEPAAGGELPVLATVVSVPDRVSEAVTATSPARGGSPASPQRDTTDDGEPGGSNELQIPLLASANIQDRGTSPKSKQPEEVVREATFQEPNRPPCASLLERKCITFADELVGTEEVSHVSSVTCGTTKALSSSETIQVSEMTTSLPPTTNDPPEARVFEARFEIVDPEDPRKGESRPGQSIAQLGKTFQSVLAANKPNPGTCNLLKFRPQNEGAHNVDDVLARLLADWSNGKPSGKPSARPASSVPPAPRAAPGLLQGALSGAPARRTSAGIVSVPAKAPQEEVAKVDCVERILQEGVPTRLLGKSVVKTINTDRLRAAGVIRGSGTVLSKRLASGLSAALAVVTQEAKEAPGRTATSDPPRAAPLTGEACVRGSPCAPHEAPAKLADTNALPPGDPPCAPPSAPPAPLGAAPPSSRASGSAASVKSGSTRAPSLLSSFIKIPSRGEQVAAEPAAPGPAAKLDWFERLLAEPIGGPLRQPRAATSKRKAQGVQDPGPREPKRPAKGPSSAAVSPWPHRLTLPPKDIYASRPIAKQYGGFSDSISVTATRSRNPPPQPPSPPARRAQLHDESPTYLDDEDAAGPSWRRGHSSATSGRTGQHNSPLFADNALGTFASPFDSELSLGVPFSSRRGEHGGGRNRGEGVVSAMQVQAMLQDDEAVLFDRSRQRSPRYREGDDDAWHRAGARELPLPTGSPSRPWEDLDDDVNLWGDYPTSGSPVRPSEGLFGRRHYDDNDDEEPMLSPSNCSFAPSIRSVQSHSPSYSPAPQRQPSFKWRPSLSAGRGGEGVEYEYEAVDRDDDPYAYVPESSRAGVDVDSFGSPPRFSSPSAGPRQVVPPTPATSGRLVLSLSPPPPRRQPAPAYSKWTSYLD</sequence>
<dbReference type="PANTHER" id="PTHR47835:SF3">
    <property type="entry name" value="HELICASE FOR MEIOSIS 1"/>
    <property type="match status" value="1"/>
</dbReference>
<proteinExistence type="predicted"/>
<feature type="region of interest" description="Disordered" evidence="1">
    <location>
        <begin position="398"/>
        <end position="429"/>
    </location>
</feature>
<dbReference type="RefSeq" id="XP_052132848.1">
    <property type="nucleotide sequence ID" value="XM_052276888.1"/>
</dbReference>
<feature type="compositionally biased region" description="Pro residues" evidence="1">
    <location>
        <begin position="1409"/>
        <end position="1423"/>
    </location>
</feature>
<feature type="compositionally biased region" description="Basic and acidic residues" evidence="1">
    <location>
        <begin position="1676"/>
        <end position="1700"/>
    </location>
</feature>
<gene>
    <name evidence="4" type="primary">LOC113208417</name>
</gene>
<feature type="region of interest" description="Disordered" evidence="1">
    <location>
        <begin position="1674"/>
        <end position="1884"/>
    </location>
</feature>
<evidence type="ECO:0000313" key="4">
    <source>
        <dbReference type="RefSeq" id="XP_052132848.1"/>
    </source>
</evidence>
<keyword evidence="3" id="KW-1185">Reference proteome</keyword>
<feature type="compositionally biased region" description="Polar residues" evidence="1">
    <location>
        <begin position="1757"/>
        <end position="1785"/>
    </location>
</feature>
<feature type="compositionally biased region" description="Pro residues" evidence="1">
    <location>
        <begin position="1567"/>
        <end position="1576"/>
    </location>
</feature>
<feature type="compositionally biased region" description="Polar residues" evidence="1">
    <location>
        <begin position="1605"/>
        <end position="1617"/>
    </location>
</feature>
<dbReference type="SMART" id="SM00973">
    <property type="entry name" value="Sec63"/>
    <property type="match status" value="1"/>
</dbReference>
<feature type="compositionally biased region" description="Basic and acidic residues" evidence="1">
    <location>
        <begin position="1001"/>
        <end position="1015"/>
    </location>
</feature>
<dbReference type="GO" id="GO:0051321">
    <property type="term" value="P:meiotic cell cycle"/>
    <property type="evidence" value="ECO:0007669"/>
    <property type="project" value="UniProtKB-KW"/>
</dbReference>
<dbReference type="GeneID" id="113208417"/>
<evidence type="ECO:0000259" key="2">
    <source>
        <dbReference type="SMART" id="SM00973"/>
    </source>
</evidence>
<dbReference type="PANTHER" id="PTHR47835">
    <property type="entry name" value="HFM1, ATP DEPENDENT DNA HELICASE HOMOLOG"/>
    <property type="match status" value="1"/>
</dbReference>
<evidence type="ECO:0000256" key="1">
    <source>
        <dbReference type="SAM" id="MobiDB-lite"/>
    </source>
</evidence>
<evidence type="ECO:0000313" key="3">
    <source>
        <dbReference type="Proteomes" id="UP000504606"/>
    </source>
</evidence>
<feature type="compositionally biased region" description="Polar residues" evidence="1">
    <location>
        <begin position="971"/>
        <end position="993"/>
    </location>
</feature>
<dbReference type="Proteomes" id="UP000504606">
    <property type="component" value="Unplaced"/>
</dbReference>